<dbReference type="PROSITE" id="PS50850">
    <property type="entry name" value="MFS"/>
    <property type="match status" value="1"/>
</dbReference>
<dbReference type="Gene3D" id="1.20.1250.20">
    <property type="entry name" value="MFS general substrate transporter like domains"/>
    <property type="match status" value="1"/>
</dbReference>
<evidence type="ECO:0000256" key="6">
    <source>
        <dbReference type="SAM" id="MobiDB-lite"/>
    </source>
</evidence>
<keyword evidence="2" id="KW-0813">Transport</keyword>
<dbReference type="InterPro" id="IPR020846">
    <property type="entry name" value="MFS_dom"/>
</dbReference>
<dbReference type="FunFam" id="1.20.1250.20:FF:000013">
    <property type="entry name" value="MFS general substrate transporter"/>
    <property type="match status" value="1"/>
</dbReference>
<evidence type="ECO:0000259" key="8">
    <source>
        <dbReference type="PROSITE" id="PS50850"/>
    </source>
</evidence>
<dbReference type="EMBL" id="JAACJJ010000029">
    <property type="protein sequence ID" value="KAF5319752.1"/>
    <property type="molecule type" value="Genomic_DNA"/>
</dbReference>
<feature type="transmembrane region" description="Helical" evidence="7">
    <location>
        <begin position="170"/>
        <end position="195"/>
    </location>
</feature>
<feature type="transmembrane region" description="Helical" evidence="7">
    <location>
        <begin position="139"/>
        <end position="158"/>
    </location>
</feature>
<sequence length="492" mass="53427">MASSRDAPQSGESVTKSEEAHSHDFVDTIDPVAEGRLLRKLDTVLLPVFTLIYGLNFIDRTAIGNAKIAGLEKDLKMKGNDLNIALTVFYVCYFAADLPANLLMKKVGSTWIAITVVSFGAASLGSAFIHSYAQLIGTRVLLGVSEGGTLSALVYLLSRYYRRHELVLRTGIFFGLAPTLAGAFGGLLASGLLKIDSIGTVQSWRKIFFVEGIITLGVGAIMLVAIPGDPLTTRMLNEDERKLVIARMNADAVVKTDWKVEPTTWRLVVRSCNIWTMVCAIGFLAVNVSFQGLALFLPTVVNSLGKFTVVNAQLRTVPPFLAAALWTLTVIIWSFKIKRRSIVILTSMTLQTIGYIVALSTKNAHARYGACFLAIIGGTPCGPLFLIWGTDNAAPHTMRAAATALIPGIGAFGSITAVWTYLPADAPNFHKGNSINLAASFLVLLLAGGGSVYLKLENEKRDRGERDSRLIGLTEKEIKDLGYRHPKFRYQL</sequence>
<feature type="transmembrane region" description="Helical" evidence="7">
    <location>
        <begin position="342"/>
        <end position="360"/>
    </location>
</feature>
<dbReference type="PANTHER" id="PTHR43791">
    <property type="entry name" value="PERMEASE-RELATED"/>
    <property type="match status" value="1"/>
</dbReference>
<dbReference type="SUPFAM" id="SSF103473">
    <property type="entry name" value="MFS general substrate transporter"/>
    <property type="match status" value="1"/>
</dbReference>
<dbReference type="InterPro" id="IPR036259">
    <property type="entry name" value="MFS_trans_sf"/>
</dbReference>
<dbReference type="FunFam" id="1.20.1250.20:FF:000018">
    <property type="entry name" value="MFS transporter permease"/>
    <property type="match status" value="1"/>
</dbReference>
<proteinExistence type="predicted"/>
<feature type="transmembrane region" description="Helical" evidence="7">
    <location>
        <begin position="111"/>
        <end position="133"/>
    </location>
</feature>
<feature type="transmembrane region" description="Helical" evidence="7">
    <location>
        <begin position="207"/>
        <end position="226"/>
    </location>
</feature>
<protein>
    <recommendedName>
        <fullName evidence="8">Major facilitator superfamily (MFS) profile domain-containing protein</fullName>
    </recommendedName>
</protein>
<dbReference type="PANTHER" id="PTHR43791:SF53">
    <property type="entry name" value="MAJOR FACILITATOR SUPERFAMILY (MFS) PROFILE DOMAIN-CONTAINING PROTEIN"/>
    <property type="match status" value="1"/>
</dbReference>
<evidence type="ECO:0000256" key="3">
    <source>
        <dbReference type="ARBA" id="ARBA00022692"/>
    </source>
</evidence>
<reference evidence="9 10" key="1">
    <citation type="journal article" date="2020" name="ISME J.">
        <title>Uncovering the hidden diversity of litter-decomposition mechanisms in mushroom-forming fungi.</title>
        <authorList>
            <person name="Floudas D."/>
            <person name="Bentzer J."/>
            <person name="Ahren D."/>
            <person name="Johansson T."/>
            <person name="Persson P."/>
            <person name="Tunlid A."/>
        </authorList>
    </citation>
    <scope>NUCLEOTIDE SEQUENCE [LARGE SCALE GENOMIC DNA]</scope>
    <source>
        <strain evidence="9 10">CBS 101986</strain>
    </source>
</reference>
<dbReference type="AlphaFoldDB" id="A0A8H5F156"/>
<feature type="transmembrane region" description="Helical" evidence="7">
    <location>
        <begin position="44"/>
        <end position="63"/>
    </location>
</feature>
<evidence type="ECO:0000256" key="5">
    <source>
        <dbReference type="ARBA" id="ARBA00023136"/>
    </source>
</evidence>
<dbReference type="Pfam" id="PF07690">
    <property type="entry name" value="MFS_1"/>
    <property type="match status" value="1"/>
</dbReference>
<organism evidence="9 10">
    <name type="scientific">Psilocybe cf. subviscida</name>
    <dbReference type="NCBI Taxonomy" id="2480587"/>
    <lineage>
        <taxon>Eukaryota</taxon>
        <taxon>Fungi</taxon>
        <taxon>Dikarya</taxon>
        <taxon>Basidiomycota</taxon>
        <taxon>Agaricomycotina</taxon>
        <taxon>Agaricomycetes</taxon>
        <taxon>Agaricomycetidae</taxon>
        <taxon>Agaricales</taxon>
        <taxon>Agaricineae</taxon>
        <taxon>Strophariaceae</taxon>
        <taxon>Psilocybe</taxon>
    </lineage>
</organism>
<comment type="subcellular location">
    <subcellularLocation>
        <location evidence="1">Membrane</location>
        <topology evidence="1">Multi-pass membrane protein</topology>
    </subcellularLocation>
</comment>
<comment type="caution">
    <text evidence="9">The sequence shown here is derived from an EMBL/GenBank/DDBJ whole genome shotgun (WGS) entry which is preliminary data.</text>
</comment>
<keyword evidence="3 7" id="KW-0812">Transmembrane</keyword>
<gene>
    <name evidence="9" type="ORF">D9619_008625</name>
</gene>
<accession>A0A8H5F156</accession>
<feature type="transmembrane region" description="Helical" evidence="7">
    <location>
        <begin position="274"/>
        <end position="297"/>
    </location>
</feature>
<evidence type="ECO:0000313" key="10">
    <source>
        <dbReference type="Proteomes" id="UP000567179"/>
    </source>
</evidence>
<feature type="domain" description="Major facilitator superfamily (MFS) profile" evidence="8">
    <location>
        <begin position="45"/>
        <end position="492"/>
    </location>
</feature>
<keyword evidence="4 7" id="KW-1133">Transmembrane helix</keyword>
<name>A0A8H5F156_9AGAR</name>
<dbReference type="Proteomes" id="UP000567179">
    <property type="component" value="Unassembled WGS sequence"/>
</dbReference>
<feature type="compositionally biased region" description="Polar residues" evidence="6">
    <location>
        <begin position="1"/>
        <end position="14"/>
    </location>
</feature>
<evidence type="ECO:0000256" key="1">
    <source>
        <dbReference type="ARBA" id="ARBA00004141"/>
    </source>
</evidence>
<dbReference type="OrthoDB" id="2962993at2759"/>
<evidence type="ECO:0000256" key="4">
    <source>
        <dbReference type="ARBA" id="ARBA00022989"/>
    </source>
</evidence>
<dbReference type="GO" id="GO:0022857">
    <property type="term" value="F:transmembrane transporter activity"/>
    <property type="evidence" value="ECO:0007669"/>
    <property type="project" value="InterPro"/>
</dbReference>
<evidence type="ECO:0000256" key="2">
    <source>
        <dbReference type="ARBA" id="ARBA00022448"/>
    </source>
</evidence>
<dbReference type="InterPro" id="IPR011701">
    <property type="entry name" value="MFS"/>
</dbReference>
<keyword evidence="10" id="KW-1185">Reference proteome</keyword>
<dbReference type="GO" id="GO:0016020">
    <property type="term" value="C:membrane"/>
    <property type="evidence" value="ECO:0007669"/>
    <property type="project" value="UniProtKB-SubCell"/>
</dbReference>
<keyword evidence="5 7" id="KW-0472">Membrane</keyword>
<feature type="transmembrane region" description="Helical" evidence="7">
    <location>
        <begin position="366"/>
        <end position="388"/>
    </location>
</feature>
<feature type="transmembrane region" description="Helical" evidence="7">
    <location>
        <begin position="83"/>
        <end position="104"/>
    </location>
</feature>
<feature type="transmembrane region" description="Helical" evidence="7">
    <location>
        <begin position="400"/>
        <end position="422"/>
    </location>
</feature>
<evidence type="ECO:0000256" key="7">
    <source>
        <dbReference type="SAM" id="Phobius"/>
    </source>
</evidence>
<evidence type="ECO:0000313" key="9">
    <source>
        <dbReference type="EMBL" id="KAF5319752.1"/>
    </source>
</evidence>
<feature type="transmembrane region" description="Helical" evidence="7">
    <location>
        <begin position="317"/>
        <end position="335"/>
    </location>
</feature>
<feature type="region of interest" description="Disordered" evidence="6">
    <location>
        <begin position="1"/>
        <end position="21"/>
    </location>
</feature>
<feature type="transmembrane region" description="Helical" evidence="7">
    <location>
        <begin position="434"/>
        <end position="456"/>
    </location>
</feature>